<sequence>MTDTAITNIAIIFATLLGPIFAVQAQKAIEKWRDRQAQKTNLFQQLMATRGSRLSREHVQGLNMIDIVFYGHKSFFGKDSRSAQEQAVLNAWKEYHDHLNVDNDQPPTEVWGDKRDELFVTLLYVMAQDVGFQFDRVQIKKGSYLPRGHFELEDEQTTLRKLTTEVLSGDRPLKMDVVSFATDEEALKAQINLQTKLATVIEDGSLAVTVKEAP</sequence>
<dbReference type="Pfam" id="PF20385">
    <property type="entry name" value="DUF6680"/>
    <property type="match status" value="1"/>
</dbReference>
<keyword evidence="1" id="KW-0472">Membrane</keyword>
<reference evidence="3" key="1">
    <citation type="submission" date="2024-06" db="EMBL/GenBank/DDBJ databases">
        <authorList>
            <person name="Li S."/>
        </authorList>
    </citation>
    <scope>NUCLEOTIDE SEQUENCE</scope>
    <source>
        <strain evidence="3">SR10</strain>
    </source>
</reference>
<dbReference type="EMBL" id="CP159925">
    <property type="protein sequence ID" value="XCO74883.1"/>
    <property type="molecule type" value="Genomic_DNA"/>
</dbReference>
<gene>
    <name evidence="3" type="ORF">ABU614_21400</name>
</gene>
<dbReference type="RefSeq" id="WP_363797733.1">
    <property type="nucleotide sequence ID" value="NZ_CP159925.1"/>
</dbReference>
<feature type="transmembrane region" description="Helical" evidence="1">
    <location>
        <begin position="6"/>
        <end position="25"/>
    </location>
</feature>
<dbReference type="AlphaFoldDB" id="A0AAU8MRJ1"/>
<name>A0AAU8MRJ1_9GAMM</name>
<organism evidence="3">
    <name type="scientific">Lysobacter firmicutimachus</name>
    <dbReference type="NCBI Taxonomy" id="1792846"/>
    <lineage>
        <taxon>Bacteria</taxon>
        <taxon>Pseudomonadati</taxon>
        <taxon>Pseudomonadota</taxon>
        <taxon>Gammaproteobacteria</taxon>
        <taxon>Lysobacterales</taxon>
        <taxon>Lysobacteraceae</taxon>
        <taxon>Lysobacter</taxon>
    </lineage>
</organism>
<protein>
    <submittedName>
        <fullName evidence="3">DUF6680 family protein</fullName>
    </submittedName>
</protein>
<evidence type="ECO:0000313" key="3">
    <source>
        <dbReference type="EMBL" id="XCO74883.1"/>
    </source>
</evidence>
<evidence type="ECO:0000256" key="1">
    <source>
        <dbReference type="SAM" id="Phobius"/>
    </source>
</evidence>
<accession>A0AAU8MRJ1</accession>
<keyword evidence="1" id="KW-1133">Transmembrane helix</keyword>
<keyword evidence="1" id="KW-0812">Transmembrane</keyword>
<feature type="domain" description="DUF6680" evidence="2">
    <location>
        <begin position="6"/>
        <end position="184"/>
    </location>
</feature>
<proteinExistence type="predicted"/>
<evidence type="ECO:0000259" key="2">
    <source>
        <dbReference type="Pfam" id="PF20385"/>
    </source>
</evidence>
<dbReference type="InterPro" id="IPR046502">
    <property type="entry name" value="DUF6680"/>
</dbReference>